<dbReference type="OrthoDB" id="190265at2759"/>
<dbReference type="PANTHER" id="PTHR12411">
    <property type="entry name" value="CYSTEINE PROTEASE FAMILY C1-RELATED"/>
    <property type="match status" value="1"/>
</dbReference>
<dbReference type="InterPro" id="IPR013128">
    <property type="entry name" value="Peptidase_C1A"/>
</dbReference>
<dbReference type="Pfam" id="PF00112">
    <property type="entry name" value="Peptidase_C1"/>
    <property type="match status" value="1"/>
</dbReference>
<dbReference type="RefSeq" id="XP_002505756.1">
    <property type="nucleotide sequence ID" value="XM_002505710.1"/>
</dbReference>
<evidence type="ECO:0000313" key="3">
    <source>
        <dbReference type="EMBL" id="ACO67014.1"/>
    </source>
</evidence>
<feature type="non-terminal residue" evidence="3">
    <location>
        <position position="1"/>
    </location>
</feature>
<evidence type="ECO:0000259" key="2">
    <source>
        <dbReference type="SMART" id="SM00645"/>
    </source>
</evidence>
<dbReference type="STRING" id="296587.C1EGF5"/>
<dbReference type="Gene3D" id="3.90.70.10">
    <property type="entry name" value="Cysteine proteinases"/>
    <property type="match status" value="1"/>
</dbReference>
<dbReference type="GO" id="GO:0008234">
    <property type="term" value="F:cysteine-type peptidase activity"/>
    <property type="evidence" value="ECO:0007669"/>
    <property type="project" value="InterPro"/>
</dbReference>
<dbReference type="AlphaFoldDB" id="C1EGF5"/>
<dbReference type="GeneID" id="8248440"/>
<dbReference type="InParanoid" id="C1EGF5"/>
<feature type="domain" description="Peptidase C1A papain C-terminal" evidence="2">
    <location>
        <begin position="18"/>
        <end position="270"/>
    </location>
</feature>
<dbReference type="OMA" id="PQLAWEY"/>
<dbReference type="Proteomes" id="UP000002009">
    <property type="component" value="Chromosome 13"/>
</dbReference>
<dbReference type="InterPro" id="IPR000668">
    <property type="entry name" value="Peptidase_C1A_C"/>
</dbReference>
<dbReference type="SUPFAM" id="SSF54001">
    <property type="entry name" value="Cysteine proteinases"/>
    <property type="match status" value="1"/>
</dbReference>
<evidence type="ECO:0000256" key="1">
    <source>
        <dbReference type="ARBA" id="ARBA00008455"/>
    </source>
</evidence>
<dbReference type="InterPro" id="IPR038765">
    <property type="entry name" value="Papain-like_cys_pep_sf"/>
</dbReference>
<dbReference type="GO" id="GO:0006508">
    <property type="term" value="P:proteolysis"/>
    <property type="evidence" value="ECO:0007669"/>
    <property type="project" value="InterPro"/>
</dbReference>
<keyword evidence="4" id="KW-1185">Reference proteome</keyword>
<dbReference type="eggNOG" id="KOG1543">
    <property type="taxonomic scope" value="Eukaryota"/>
</dbReference>
<dbReference type="KEGG" id="mis:MICPUN_87440"/>
<dbReference type="EMBL" id="CP001331">
    <property type="protein sequence ID" value="ACO67014.1"/>
    <property type="molecule type" value="Genomic_DNA"/>
</dbReference>
<dbReference type="FunCoup" id="C1EGF5">
    <property type="interactions" value="959"/>
</dbReference>
<protein>
    <submittedName>
        <fullName evidence="3">Cathepsin B-like cysteine proteinase</fullName>
    </submittedName>
</protein>
<sequence>PLADQTAAPKFNPKALGLPESFDARTKWPTCAHLIGVARDQGNCGSCWAMAPAEVMSDRACIQSGGEIDAELSPFQLLACAQGSFGCEGGESADAYEFAKSNGVVTGGGFDDQNTCAPYPFAPCHHPCEVFPTPACPATCVGGSNDGVQNGKASFKVKAIVDCPSFDYGCVANEIYHNGPVSSYAGDIYEEFYAYKSGVFRESPSVAQRGANHGGHVVKVIGWGKADPAKGEGEGYYWIVVNSWLNWGDDGVGRIAVGEVGIGAGVESAVMDV</sequence>
<comment type="similarity">
    <text evidence="1">Belongs to the peptidase C1 family.</text>
</comment>
<name>C1EGF5_MICCC</name>
<reference evidence="3 4" key="1">
    <citation type="journal article" date="2009" name="Science">
        <title>Green evolution and dynamic adaptations revealed by genomes of the marine picoeukaryotes Micromonas.</title>
        <authorList>
            <person name="Worden A.Z."/>
            <person name="Lee J.H."/>
            <person name="Mock T."/>
            <person name="Rouze P."/>
            <person name="Simmons M.P."/>
            <person name="Aerts A.L."/>
            <person name="Allen A.E."/>
            <person name="Cuvelier M.L."/>
            <person name="Derelle E."/>
            <person name="Everett M.V."/>
            <person name="Foulon E."/>
            <person name="Grimwood J."/>
            <person name="Gundlach H."/>
            <person name="Henrissat B."/>
            <person name="Napoli C."/>
            <person name="McDonald S.M."/>
            <person name="Parker M.S."/>
            <person name="Rombauts S."/>
            <person name="Salamov A."/>
            <person name="Von Dassow P."/>
            <person name="Badger J.H."/>
            <person name="Coutinho P.M."/>
            <person name="Demir E."/>
            <person name="Dubchak I."/>
            <person name="Gentemann C."/>
            <person name="Eikrem W."/>
            <person name="Gready J.E."/>
            <person name="John U."/>
            <person name="Lanier W."/>
            <person name="Lindquist E.A."/>
            <person name="Lucas S."/>
            <person name="Mayer K.F."/>
            <person name="Moreau H."/>
            <person name="Not F."/>
            <person name="Otillar R."/>
            <person name="Panaud O."/>
            <person name="Pangilinan J."/>
            <person name="Paulsen I."/>
            <person name="Piegu B."/>
            <person name="Poliakov A."/>
            <person name="Robbens S."/>
            <person name="Schmutz J."/>
            <person name="Toulza E."/>
            <person name="Wyss T."/>
            <person name="Zelensky A."/>
            <person name="Zhou K."/>
            <person name="Armbrust E.V."/>
            <person name="Bhattacharya D."/>
            <person name="Goodenough U.W."/>
            <person name="Van de Peer Y."/>
            <person name="Grigoriev I.V."/>
        </authorList>
    </citation>
    <scope>NUCLEOTIDE SEQUENCE [LARGE SCALE GENOMIC DNA]</scope>
    <source>
        <strain evidence="4">RCC299 / NOUM17</strain>
    </source>
</reference>
<dbReference type="SMART" id="SM00645">
    <property type="entry name" value="Pept_C1"/>
    <property type="match status" value="1"/>
</dbReference>
<gene>
    <name evidence="3" type="ORF">MICPUN_87440</name>
</gene>
<dbReference type="PRINTS" id="PR00705">
    <property type="entry name" value="PAPAIN"/>
</dbReference>
<accession>C1EGF5</accession>
<organism evidence="3 4">
    <name type="scientific">Micromonas commoda (strain RCC299 / NOUM17 / CCMP2709)</name>
    <name type="common">Picoplanktonic green alga</name>
    <dbReference type="NCBI Taxonomy" id="296587"/>
    <lineage>
        <taxon>Eukaryota</taxon>
        <taxon>Viridiplantae</taxon>
        <taxon>Chlorophyta</taxon>
        <taxon>Mamiellophyceae</taxon>
        <taxon>Mamiellales</taxon>
        <taxon>Mamiellaceae</taxon>
        <taxon>Micromonas</taxon>
    </lineage>
</organism>
<evidence type="ECO:0000313" key="4">
    <source>
        <dbReference type="Proteomes" id="UP000002009"/>
    </source>
</evidence>
<proteinExistence type="inferred from homology"/>